<sequence>MPKNYASQEILYQLLFGDDQDKKKVCKNRHNNEDICLICMKKPSKGEDMLKYTCVDCRRSLLALEGFKYHCKDIKTKLSHLDNVCTVIYEQLRKVSINLRVSKNPNVPNWCNRDVPPMKSSTDKHNYIQCKLSTININNSAVIEGMKYIKQHYIDDNNENLNNNLLIFSKDVTNLQETLATFIQVMDSYIETPTISFIKSQAQKKDQDNSLQPCIEKINLSPLKSINIEDKKEKDKPTESLKLINKDFPKYKSGEISIISDNVPTSSNTAQRIERIRKQQEKVRRQIQALYESTSKSINPKDSSPNKNLGHLFLFPDEQEETLQMGLTNSNLNYIDESTGINMPYGILWSPSSSSHSEDQGDVE</sequence>
<dbReference type="GeneID" id="92365244"/>
<organism evidence="1 2">
    <name type="scientific">Cryptosporidium andersoni</name>
    <dbReference type="NCBI Taxonomy" id="117008"/>
    <lineage>
        <taxon>Eukaryota</taxon>
        <taxon>Sar</taxon>
        <taxon>Alveolata</taxon>
        <taxon>Apicomplexa</taxon>
        <taxon>Conoidasida</taxon>
        <taxon>Coccidia</taxon>
        <taxon>Eucoccidiorida</taxon>
        <taxon>Eimeriorina</taxon>
        <taxon>Cryptosporidiidae</taxon>
        <taxon>Cryptosporidium</taxon>
    </lineage>
</organism>
<reference evidence="1 2" key="1">
    <citation type="submission" date="2016-10" db="EMBL/GenBank/DDBJ databases">
        <title>Reductive evolution of mitochondrial metabolism and differential evolution of invasion-related proteins in Cryptosporidium.</title>
        <authorList>
            <person name="Liu S."/>
            <person name="Roellig D.M."/>
            <person name="Guo Y."/>
            <person name="Li N."/>
            <person name="Frace M.A."/>
            <person name="Tang K."/>
            <person name="Zhang L."/>
            <person name="Feng Y."/>
            <person name="Xiao L."/>
        </authorList>
    </citation>
    <scope>NUCLEOTIDE SEQUENCE [LARGE SCALE GENOMIC DNA]</scope>
    <source>
        <strain evidence="1">30847</strain>
    </source>
</reference>
<gene>
    <name evidence="1" type="ORF">cand_010590</name>
</gene>
<evidence type="ECO:0000313" key="1">
    <source>
        <dbReference type="EMBL" id="OII76301.1"/>
    </source>
</evidence>
<evidence type="ECO:0000313" key="2">
    <source>
        <dbReference type="Proteomes" id="UP000186804"/>
    </source>
</evidence>
<dbReference type="Proteomes" id="UP000186804">
    <property type="component" value="Unassembled WGS sequence"/>
</dbReference>
<accession>A0A1J4MTT2</accession>
<dbReference type="RefSeq" id="XP_067068147.1">
    <property type="nucleotide sequence ID" value="XM_067211298.1"/>
</dbReference>
<dbReference type="VEuPathDB" id="CryptoDB:cand_010590"/>
<dbReference type="OrthoDB" id="341553at2759"/>
<proteinExistence type="predicted"/>
<dbReference type="AlphaFoldDB" id="A0A1J4MTT2"/>
<name>A0A1J4MTT2_9CRYT</name>
<protein>
    <submittedName>
        <fullName evidence="1">Uncharacterized protein</fullName>
    </submittedName>
</protein>
<comment type="caution">
    <text evidence="1">The sequence shown here is derived from an EMBL/GenBank/DDBJ whole genome shotgun (WGS) entry which is preliminary data.</text>
</comment>
<dbReference type="EMBL" id="LRBS01000067">
    <property type="protein sequence ID" value="OII76301.1"/>
    <property type="molecule type" value="Genomic_DNA"/>
</dbReference>
<keyword evidence="2" id="KW-1185">Reference proteome</keyword>